<dbReference type="InterPro" id="IPR037401">
    <property type="entry name" value="SnoaL-like"/>
</dbReference>
<dbReference type="EMBL" id="QQWD01000024">
    <property type="protein sequence ID" value="REJ48943.1"/>
    <property type="molecule type" value="Genomic_DNA"/>
</dbReference>
<comment type="caution">
    <text evidence="2">The sequence shown here is derived from an EMBL/GenBank/DDBJ whole genome shotgun (WGS) entry which is preliminary data.</text>
</comment>
<evidence type="ECO:0000313" key="2">
    <source>
        <dbReference type="EMBL" id="REJ48943.1"/>
    </source>
</evidence>
<gene>
    <name evidence="2" type="ORF">DWQ51_18245</name>
</gene>
<dbReference type="Gene3D" id="3.10.450.50">
    <property type="match status" value="1"/>
</dbReference>
<reference evidence="2 3" key="1">
    <citation type="submission" date="2017-10" db="EMBL/GenBank/DDBJ databases">
        <title>A large-scale comparative metagenomic study reveals the eutrophication-driven functional interactions in six Microcystis-epibionts communities.</title>
        <authorList>
            <person name="Li Q."/>
            <person name="Lin F."/>
        </authorList>
    </citation>
    <scope>NUCLEOTIDE SEQUENCE [LARGE SCALE GENOMIC DNA]</scope>
    <source>
        <strain evidence="2">TW10</strain>
    </source>
</reference>
<dbReference type="Pfam" id="PF12680">
    <property type="entry name" value="SnoaL_2"/>
    <property type="match status" value="1"/>
</dbReference>
<dbReference type="InterPro" id="IPR032710">
    <property type="entry name" value="NTF2-like_dom_sf"/>
</dbReference>
<dbReference type="AlphaFoldDB" id="A0A3E0LQ30"/>
<proteinExistence type="predicted"/>
<sequence length="126" mass="13836">MNNKEIIDKYYAAANAGDWQTWLTLFDDNVVVDEQLAGHVEGIAVLQGAIGGIERGYSKFINTPQHIVIDGDTACVVSHISAANASGVPIEANVANYFEIKNGKITYMANFHDTRPFDPFVNQTFD</sequence>
<dbReference type="SUPFAM" id="SSF54427">
    <property type="entry name" value="NTF2-like"/>
    <property type="match status" value="1"/>
</dbReference>
<accession>A0A3E0LQ30</accession>
<protein>
    <submittedName>
        <fullName evidence="2">Nuclear transport factor 2 family protein</fullName>
    </submittedName>
</protein>
<evidence type="ECO:0000313" key="3">
    <source>
        <dbReference type="Proteomes" id="UP000257002"/>
    </source>
</evidence>
<organism evidence="2 3">
    <name type="scientific">Microcystis wesenbergii TW10</name>
    <dbReference type="NCBI Taxonomy" id="2060474"/>
    <lineage>
        <taxon>Bacteria</taxon>
        <taxon>Bacillati</taxon>
        <taxon>Cyanobacteriota</taxon>
        <taxon>Cyanophyceae</taxon>
        <taxon>Oscillatoriophycideae</taxon>
        <taxon>Chroococcales</taxon>
        <taxon>Microcystaceae</taxon>
        <taxon>Microcystis</taxon>
    </lineage>
</organism>
<dbReference type="Proteomes" id="UP000257002">
    <property type="component" value="Unassembled WGS sequence"/>
</dbReference>
<feature type="domain" description="SnoaL-like" evidence="1">
    <location>
        <begin position="8"/>
        <end position="107"/>
    </location>
</feature>
<evidence type="ECO:0000259" key="1">
    <source>
        <dbReference type="Pfam" id="PF12680"/>
    </source>
</evidence>
<name>A0A3E0LQ30_9CHRO</name>